<dbReference type="EMBL" id="HBUE01190880">
    <property type="protein sequence ID" value="CAG6525149.1"/>
    <property type="molecule type" value="Transcribed_RNA"/>
</dbReference>
<dbReference type="EMBL" id="HBUE01296775">
    <property type="protein sequence ID" value="CAG6576838.1"/>
    <property type="molecule type" value="Transcribed_RNA"/>
</dbReference>
<dbReference type="EMBL" id="HBUE01296774">
    <property type="protein sequence ID" value="CAG6576837.1"/>
    <property type="molecule type" value="Transcribed_RNA"/>
</dbReference>
<proteinExistence type="predicted"/>
<name>A0A8D8JWR4_CULPI</name>
<dbReference type="AlphaFoldDB" id="A0A8D8JWR4"/>
<accession>A0A8D8JWR4</accession>
<dbReference type="EMBL" id="HBUE01190879">
    <property type="protein sequence ID" value="CAG6525148.1"/>
    <property type="molecule type" value="Transcribed_RNA"/>
</dbReference>
<organism evidence="1">
    <name type="scientific">Culex pipiens</name>
    <name type="common">House mosquito</name>
    <dbReference type="NCBI Taxonomy" id="7175"/>
    <lineage>
        <taxon>Eukaryota</taxon>
        <taxon>Metazoa</taxon>
        <taxon>Ecdysozoa</taxon>
        <taxon>Arthropoda</taxon>
        <taxon>Hexapoda</taxon>
        <taxon>Insecta</taxon>
        <taxon>Pterygota</taxon>
        <taxon>Neoptera</taxon>
        <taxon>Endopterygota</taxon>
        <taxon>Diptera</taxon>
        <taxon>Nematocera</taxon>
        <taxon>Culicoidea</taxon>
        <taxon>Culicidae</taxon>
        <taxon>Culicinae</taxon>
        <taxon>Culicini</taxon>
        <taxon>Culex</taxon>
        <taxon>Culex</taxon>
    </lineage>
</organism>
<dbReference type="EMBL" id="HBUE01296769">
    <property type="protein sequence ID" value="CAG6576836.1"/>
    <property type="molecule type" value="Transcribed_RNA"/>
</dbReference>
<dbReference type="EMBL" id="HBUE01190874">
    <property type="protein sequence ID" value="CAG6525147.1"/>
    <property type="molecule type" value="Transcribed_RNA"/>
</dbReference>
<sequence>MCRPNRFSGWHRFLGLPQRPLNLSHLGLREVRPLESPSWMTSTLRHVVHGVPNPLTSYSLGTRTYLCLPGAVHKPCEPSAANNTGWLPEVMTVLGNVGRCSIPLRVS</sequence>
<protein>
    <submittedName>
        <fullName evidence="1">(northern house mosquito) hypothetical protein</fullName>
    </submittedName>
</protein>
<evidence type="ECO:0000313" key="1">
    <source>
        <dbReference type="EMBL" id="CAG6576837.1"/>
    </source>
</evidence>
<reference evidence="1" key="1">
    <citation type="submission" date="2021-05" db="EMBL/GenBank/DDBJ databases">
        <authorList>
            <person name="Alioto T."/>
            <person name="Alioto T."/>
            <person name="Gomez Garrido J."/>
        </authorList>
    </citation>
    <scope>NUCLEOTIDE SEQUENCE</scope>
</reference>